<reference evidence="2 3" key="1">
    <citation type="journal article" date="2019" name="Nat. Microbiol.">
        <title>Mediterranean grassland soil C-N compound turnover is dependent on rainfall and depth, and is mediated by genomically divergent microorganisms.</title>
        <authorList>
            <person name="Diamond S."/>
            <person name="Andeer P.F."/>
            <person name="Li Z."/>
            <person name="Crits-Christoph A."/>
            <person name="Burstein D."/>
            <person name="Anantharaman K."/>
            <person name="Lane K.R."/>
            <person name="Thomas B.C."/>
            <person name="Pan C."/>
            <person name="Northen T.R."/>
            <person name="Banfield J.F."/>
        </authorList>
    </citation>
    <scope>NUCLEOTIDE SEQUENCE [LARGE SCALE GENOMIC DNA]</scope>
    <source>
        <strain evidence="2">NP_6</strain>
    </source>
</reference>
<dbReference type="InterPro" id="IPR036220">
    <property type="entry name" value="UDP-Glc/GDP-Man_DH_C_sf"/>
</dbReference>
<dbReference type="GO" id="GO:0051287">
    <property type="term" value="F:NAD binding"/>
    <property type="evidence" value="ECO:0007669"/>
    <property type="project" value="InterPro"/>
</dbReference>
<evidence type="ECO:0000313" key="3">
    <source>
        <dbReference type="Proteomes" id="UP000318093"/>
    </source>
</evidence>
<dbReference type="InterPro" id="IPR014027">
    <property type="entry name" value="UDP-Glc/GDP-Man_DH_C"/>
</dbReference>
<sequence>TYKAGTSTLRRSAAVEIIKRLVAGGAAIAAFDPLARLDEGLDLPPFDRRPDPYAAARAADAVVLVTEWAGIRAVNLRRLRAAMGRPVMIDTRNFFDPGEMERLGFTYFGIGRSGGGVRGRKEHYGA</sequence>
<dbReference type="GO" id="GO:0016616">
    <property type="term" value="F:oxidoreductase activity, acting on the CH-OH group of donors, NAD or NADP as acceptor"/>
    <property type="evidence" value="ECO:0007669"/>
    <property type="project" value="InterPro"/>
</dbReference>
<comment type="caution">
    <text evidence="2">The sequence shown here is derived from an EMBL/GenBank/DDBJ whole genome shotgun (WGS) entry which is preliminary data.</text>
</comment>
<feature type="domain" description="UDP-glucose/GDP-mannose dehydrogenase C-terminal" evidence="1">
    <location>
        <begin position="1"/>
        <end position="97"/>
    </location>
</feature>
<evidence type="ECO:0000259" key="1">
    <source>
        <dbReference type="SMART" id="SM00984"/>
    </source>
</evidence>
<proteinExistence type="predicted"/>
<evidence type="ECO:0000313" key="2">
    <source>
        <dbReference type="EMBL" id="TMI79714.1"/>
    </source>
</evidence>
<dbReference type="AlphaFoldDB" id="A0A537J819"/>
<dbReference type="PANTHER" id="PTHR43750">
    <property type="entry name" value="UDP-GLUCOSE 6-DEHYDROGENASE TUAD"/>
    <property type="match status" value="1"/>
</dbReference>
<dbReference type="Gene3D" id="3.40.50.720">
    <property type="entry name" value="NAD(P)-binding Rossmann-like Domain"/>
    <property type="match status" value="1"/>
</dbReference>
<dbReference type="Pfam" id="PF03720">
    <property type="entry name" value="UDPG_MGDP_dh_C"/>
    <property type="match status" value="1"/>
</dbReference>
<accession>A0A537J819</accession>
<dbReference type="SMART" id="SM00984">
    <property type="entry name" value="UDPG_MGDP_dh_C"/>
    <property type="match status" value="1"/>
</dbReference>
<feature type="non-terminal residue" evidence="2">
    <location>
        <position position="1"/>
    </location>
</feature>
<dbReference type="EMBL" id="VBAN01000307">
    <property type="protein sequence ID" value="TMI79714.1"/>
    <property type="molecule type" value="Genomic_DNA"/>
</dbReference>
<gene>
    <name evidence="2" type="ORF">E6H03_09675</name>
</gene>
<dbReference type="Proteomes" id="UP000318093">
    <property type="component" value="Unassembled WGS sequence"/>
</dbReference>
<dbReference type="PANTHER" id="PTHR43750:SF3">
    <property type="entry name" value="UDP-GLUCOSE 6-DEHYDROGENASE TUAD"/>
    <property type="match status" value="1"/>
</dbReference>
<protein>
    <submittedName>
        <fullName evidence="2">UDP-glucose 6-dehydrogenase</fullName>
    </submittedName>
</protein>
<dbReference type="SUPFAM" id="SSF52413">
    <property type="entry name" value="UDP-glucose/GDP-mannose dehydrogenase C-terminal domain"/>
    <property type="match status" value="1"/>
</dbReference>
<name>A0A537J819_9BACT</name>
<organism evidence="2 3">
    <name type="scientific">Candidatus Segetimicrobium genomatis</name>
    <dbReference type="NCBI Taxonomy" id="2569760"/>
    <lineage>
        <taxon>Bacteria</taxon>
        <taxon>Bacillati</taxon>
        <taxon>Candidatus Sysuimicrobiota</taxon>
        <taxon>Candidatus Sysuimicrobiia</taxon>
        <taxon>Candidatus Sysuimicrobiales</taxon>
        <taxon>Candidatus Segetimicrobiaceae</taxon>
        <taxon>Candidatus Segetimicrobium</taxon>
    </lineage>
</organism>